<dbReference type="GO" id="GO:0042803">
    <property type="term" value="F:protein homodimerization activity"/>
    <property type="evidence" value="ECO:0007669"/>
    <property type="project" value="TreeGrafter"/>
</dbReference>
<dbReference type="InterPro" id="IPR057627">
    <property type="entry name" value="FN-plug_TEN1-4"/>
</dbReference>
<evidence type="ECO:0000256" key="3">
    <source>
        <dbReference type="ARBA" id="ARBA00023157"/>
    </source>
</evidence>
<evidence type="ECO:0000259" key="5">
    <source>
        <dbReference type="Pfam" id="PF25021"/>
    </source>
</evidence>
<feature type="domain" description="Teneurin 1-4-like FN-plug" evidence="4">
    <location>
        <begin position="1"/>
        <end position="81"/>
    </location>
</feature>
<dbReference type="Proteomes" id="UP000192220">
    <property type="component" value="Unplaced"/>
</dbReference>
<dbReference type="RefSeq" id="XP_013856579.1">
    <property type="nucleotide sequence ID" value="XM_014001125.1"/>
</dbReference>
<keyword evidence="6" id="KW-1185">Reference proteome</keyword>
<sequence length="152" mass="17051">MTQSSIPFNLMKVHLMVAVVGRLFQKWFPAQPNLSYTFIWDKTDAYGQRVYGLSEAVVSVGFEYESCLDLILWEKRTAVLQGYEMDASNMGGWTLDKHHVLDVQNGILYKGNGENIFISQQPPVISSIMGNGRRRSISCPSCNGQAEGNKLL</sequence>
<evidence type="ECO:0000256" key="2">
    <source>
        <dbReference type="ARBA" id="ARBA00022737"/>
    </source>
</evidence>
<dbReference type="GO" id="GO:0007157">
    <property type="term" value="P:heterophilic cell-cell adhesion via plasma membrane cell adhesion molecules"/>
    <property type="evidence" value="ECO:0007669"/>
    <property type="project" value="TreeGrafter"/>
</dbReference>
<keyword evidence="3" id="KW-1015">Disulfide bond</keyword>
<dbReference type="InParanoid" id="A0A2I4AM46"/>
<dbReference type="GeneID" id="106512527"/>
<dbReference type="InterPro" id="IPR051216">
    <property type="entry name" value="Teneurin"/>
</dbReference>
<keyword evidence="2" id="KW-0677">Repeat</keyword>
<protein>
    <submittedName>
        <fullName evidence="7">Teneurin-3</fullName>
    </submittedName>
</protein>
<evidence type="ECO:0000313" key="6">
    <source>
        <dbReference type="Proteomes" id="UP000192220"/>
    </source>
</evidence>
<dbReference type="InterPro" id="IPR056822">
    <property type="entry name" value="TEN_NHL"/>
</dbReference>
<proteinExistence type="predicted"/>
<organism evidence="6 7">
    <name type="scientific">Austrofundulus limnaeus</name>
    <name type="common">Annual killifish</name>
    <dbReference type="NCBI Taxonomy" id="52670"/>
    <lineage>
        <taxon>Eukaryota</taxon>
        <taxon>Metazoa</taxon>
        <taxon>Chordata</taxon>
        <taxon>Craniata</taxon>
        <taxon>Vertebrata</taxon>
        <taxon>Euteleostomi</taxon>
        <taxon>Actinopterygii</taxon>
        <taxon>Neopterygii</taxon>
        <taxon>Teleostei</taxon>
        <taxon>Neoteleostei</taxon>
        <taxon>Acanthomorphata</taxon>
        <taxon>Ovalentaria</taxon>
        <taxon>Atherinomorphae</taxon>
        <taxon>Cyprinodontiformes</taxon>
        <taxon>Rivulidae</taxon>
        <taxon>Austrofundulus</taxon>
    </lineage>
</organism>
<dbReference type="Pfam" id="PF24329">
    <property type="entry name" value="FN-plug_TEN1-4"/>
    <property type="match status" value="1"/>
</dbReference>
<accession>A0A2I4AM46</accession>
<dbReference type="AlphaFoldDB" id="A0A2I4AM46"/>
<dbReference type="GO" id="GO:0046982">
    <property type="term" value="F:protein heterodimerization activity"/>
    <property type="evidence" value="ECO:0007669"/>
    <property type="project" value="TreeGrafter"/>
</dbReference>
<evidence type="ECO:0000259" key="4">
    <source>
        <dbReference type="Pfam" id="PF24329"/>
    </source>
</evidence>
<dbReference type="PANTHER" id="PTHR11219">
    <property type="entry name" value="TENEURIN AND N-ACETYLGLUCOSAMINE-1-PHOSPHODIESTER ALPHA-N-ACETYLGLUCOSAMINIDASE"/>
    <property type="match status" value="1"/>
</dbReference>
<feature type="domain" description="Teneurin NHL" evidence="5">
    <location>
        <begin position="122"/>
        <end position="152"/>
    </location>
</feature>
<dbReference type="PANTHER" id="PTHR11219:SF65">
    <property type="entry name" value="TENEURIN-3"/>
    <property type="match status" value="1"/>
</dbReference>
<dbReference type="GO" id="GO:0048666">
    <property type="term" value="P:neuron development"/>
    <property type="evidence" value="ECO:0007669"/>
    <property type="project" value="TreeGrafter"/>
</dbReference>
<evidence type="ECO:0000313" key="7">
    <source>
        <dbReference type="RefSeq" id="XP_013856579.1"/>
    </source>
</evidence>
<name>A0A2I4AM46_AUSLI</name>
<evidence type="ECO:0000256" key="1">
    <source>
        <dbReference type="ARBA" id="ARBA00022536"/>
    </source>
</evidence>
<dbReference type="STRING" id="52670.A0A2I4AM46"/>
<dbReference type="Pfam" id="PF25021">
    <property type="entry name" value="TEN_NHL"/>
    <property type="match status" value="1"/>
</dbReference>
<gene>
    <name evidence="7" type="primary">LOC106512527</name>
</gene>
<dbReference type="KEGG" id="alim:106512527"/>
<dbReference type="GO" id="GO:0043005">
    <property type="term" value="C:neuron projection"/>
    <property type="evidence" value="ECO:0007669"/>
    <property type="project" value="TreeGrafter"/>
</dbReference>
<feature type="non-terminal residue" evidence="7">
    <location>
        <position position="152"/>
    </location>
</feature>
<reference evidence="7" key="1">
    <citation type="submission" date="2025-08" db="UniProtKB">
        <authorList>
            <consortium name="RefSeq"/>
        </authorList>
    </citation>
    <scope>IDENTIFICATION</scope>
</reference>
<dbReference type="OrthoDB" id="442731at2759"/>
<keyword evidence="1" id="KW-0245">EGF-like domain</keyword>
<dbReference type="GO" id="GO:0050839">
    <property type="term" value="F:cell adhesion molecule binding"/>
    <property type="evidence" value="ECO:0007669"/>
    <property type="project" value="TreeGrafter"/>
</dbReference>